<dbReference type="PANTHER" id="PTHR12205:SF0">
    <property type="entry name" value="CENTROMERE_KINETOCHORE PROTEIN ZW10 HOMOLOG"/>
    <property type="match status" value="1"/>
</dbReference>
<evidence type="ECO:0000313" key="4">
    <source>
        <dbReference type="WBParaSite" id="TTAC_0000856401-mRNA-1"/>
    </source>
</evidence>
<feature type="domain" description="Cilia- and flagella-associated protein 69 ARM repeats" evidence="3">
    <location>
        <begin position="194"/>
        <end position="270"/>
    </location>
</feature>
<accession>A0A0R3X540</accession>
<name>A0A0R3X540_HYDTA</name>
<dbReference type="WBParaSite" id="TTAC_0000856401-mRNA-1">
    <property type="protein sequence ID" value="TTAC_0000856401-mRNA-1"/>
    <property type="gene ID" value="TTAC_0000856401"/>
</dbReference>
<sequence>LENEGVSTLCIDVPGKSVLPMNETLSIVLLHCPDIKLLMNKEEMSPSLLDFLTIRVPQHLHAQDRLSPSRQILHQKASIGNLLALLSSISESSIGLAEVNVKALSSQLTALVDKKDKNKEQLALLSAYLSVFSMLEGKQRKTFIRCLRFGASGTHILIVLLIRLQTQLCNGECPLAYGCLEAKQPMGDWSPPYRLVSCAVNAVQSCVVNCSKNRRQFIQHGGIPMLLSILEWVPSALVQPILRCICSICEQENVVKMELITWRGVRQQLDMPIDESLFDNHEVKVSTMAEELVLSMNNYRIGCQKNMLHIEEWSPLTGFDDLNLLVYLLLRFLDFGKDFDLDVGDQITMVDIENFPNAKEDEVIRQVRGELRRCGINPIIEDHEKLEKAVQMSKARVDQVTRNKLAIIKKATENDACREAEAYAMAKNPPSDFLLEYRSGSAFVSSLKEIHAHMKSLEESLTSTLRDYHENFRPVAVQITQNAVELRRLQSSIDHLNVKPQMEGVEISAEGLPIRGTPSMVHSQAVEELEALLKLNNSCQHLLRLHNGLEDLGERVIDLLRRCSLRNRGKRLSATMEANIDADSDDEEDDDDLDLEEDYFDEWKCDSSGSCGNIDAEVSAIVASIKEVESQLAVDTFYAKSEVVLFQSFLRTWLDRKRLLREFVDHYWSNMVQLNFNPKDKSIIGKLEILGTTAELQSIISLMSALHEAEKRIRDTGDGIWKLLFVPWMKFVTSERNSTSKHLRFRINESTGKDPQVFWHLELIEVDGKEVDGMTFIFDTCRQLKSTMRDLSTKFFGLSIDGSHRLIDVCVAESKIFDMEMAKGLLEGCFLPNFPDALASTNDDTVQYNEDDFSKVMNGYLSAGKFVSSDLILATNGTISPLVTAAQELGYFQQDSVECLSEFLKNLPHLTVQRQDEVYVQTLMRILKDDANFALLKKVGGSTTKQVGSDDGKENSTSGMTESQLEEVELSKLFRNVHLEFPVCLFSYQQVSKAVVLLLRQVDQIIKDAGICDKDHILIVLRRIPHLIHLYSHCVPTLHAERMKNDLKFVAIYHNDCMYLAHQCLTLGRRKIYPLVESSGSEESDLRTLASISTLQLVSPLRSSATSALLNRLRESKVQLDDLFKSCRGLKNCASEGSEACEKAVLGCISLLLSNFNALNLLPLTVCLRIMGVLSDEFVRLLCNAVVELEDITTVECSTLLRLIDSTLKSVNYSPTYKFIAGVIQGHITQMFERHLDVLYVPSISGSFPENCEKNVTVLLERRIPSWQRLVSIRTILAAASLEEIRFLAIPRTTTATSLRLSTDEICRLVRALFRPSTVRSTLLHDLADGGNGGDGYR</sequence>
<dbReference type="GO" id="GO:1990423">
    <property type="term" value="C:RZZ complex"/>
    <property type="evidence" value="ECO:0007669"/>
    <property type="project" value="TreeGrafter"/>
</dbReference>
<protein>
    <submittedName>
        <fullName evidence="4">RING-type domain-containing protein</fullName>
    </submittedName>
</protein>
<evidence type="ECO:0000256" key="1">
    <source>
        <dbReference type="SAM" id="MobiDB-lite"/>
    </source>
</evidence>
<reference evidence="4" key="1">
    <citation type="submission" date="2016-04" db="UniProtKB">
        <authorList>
            <consortium name="WormBaseParasite"/>
        </authorList>
    </citation>
    <scope>IDENTIFICATION</scope>
</reference>
<dbReference type="InterPro" id="IPR048343">
    <property type="entry name" value="ZW10_C"/>
</dbReference>
<dbReference type="Gene3D" id="1.10.357.150">
    <property type="match status" value="1"/>
</dbReference>
<dbReference type="SUPFAM" id="SSF48371">
    <property type="entry name" value="ARM repeat"/>
    <property type="match status" value="2"/>
</dbReference>
<evidence type="ECO:0000259" key="3">
    <source>
        <dbReference type="Pfam" id="PF21049"/>
    </source>
</evidence>
<evidence type="ECO:0000259" key="2">
    <source>
        <dbReference type="Pfam" id="PF20666"/>
    </source>
</evidence>
<dbReference type="InterPro" id="IPR048733">
    <property type="entry name" value="CFA69_ARM_dom"/>
</dbReference>
<dbReference type="InterPro" id="IPR046362">
    <property type="entry name" value="Zw10/DSL1_C_sf"/>
</dbReference>
<dbReference type="Pfam" id="PF20666">
    <property type="entry name" value="ZW10_C"/>
    <property type="match status" value="1"/>
</dbReference>
<dbReference type="PANTHER" id="PTHR12205">
    <property type="entry name" value="CENTROMERE/KINETOCHORE PROTEIN ZW10"/>
    <property type="match status" value="1"/>
</dbReference>
<feature type="region of interest" description="Disordered" evidence="1">
    <location>
        <begin position="942"/>
        <end position="962"/>
    </location>
</feature>
<proteinExistence type="predicted"/>
<dbReference type="GO" id="GO:0006888">
    <property type="term" value="P:endoplasmic reticulum to Golgi vesicle-mediated transport"/>
    <property type="evidence" value="ECO:0007669"/>
    <property type="project" value="TreeGrafter"/>
</dbReference>
<dbReference type="Pfam" id="PF21049">
    <property type="entry name" value="CFA69_ARM_rpt"/>
    <property type="match status" value="1"/>
</dbReference>
<dbReference type="Gene3D" id="1.25.10.10">
    <property type="entry name" value="Leucine-rich Repeat Variant"/>
    <property type="match status" value="1"/>
</dbReference>
<organism evidence="4">
    <name type="scientific">Hydatigena taeniaeformis</name>
    <name type="common">Feline tapeworm</name>
    <name type="synonym">Taenia taeniaeformis</name>
    <dbReference type="NCBI Taxonomy" id="6205"/>
    <lineage>
        <taxon>Eukaryota</taxon>
        <taxon>Metazoa</taxon>
        <taxon>Spiralia</taxon>
        <taxon>Lophotrochozoa</taxon>
        <taxon>Platyhelminthes</taxon>
        <taxon>Cestoda</taxon>
        <taxon>Eucestoda</taxon>
        <taxon>Cyclophyllidea</taxon>
        <taxon>Taeniidae</taxon>
        <taxon>Hydatigera</taxon>
    </lineage>
</organism>
<dbReference type="InterPro" id="IPR016024">
    <property type="entry name" value="ARM-type_fold"/>
</dbReference>
<feature type="domain" description="Centromere/kinetochore protein zw10 C-terminal" evidence="2">
    <location>
        <begin position="990"/>
        <end position="1070"/>
    </location>
</feature>
<dbReference type="GO" id="GO:0005737">
    <property type="term" value="C:cytoplasm"/>
    <property type="evidence" value="ECO:0007669"/>
    <property type="project" value="GOC"/>
</dbReference>
<dbReference type="InterPro" id="IPR011989">
    <property type="entry name" value="ARM-like"/>
</dbReference>
<dbReference type="GO" id="GO:0007094">
    <property type="term" value="P:mitotic spindle assembly checkpoint signaling"/>
    <property type="evidence" value="ECO:0007669"/>
    <property type="project" value="TreeGrafter"/>
</dbReference>
<dbReference type="STRING" id="6205.A0A0R3X540"/>